<protein>
    <recommendedName>
        <fullName evidence="3">Glycoside hydrolase</fullName>
    </recommendedName>
</protein>
<reference evidence="1 2" key="1">
    <citation type="submission" date="2021-07" db="EMBL/GenBank/DDBJ databases">
        <title>Paenibacillus radiodurans sp. nov., isolated from the southeastern edge of Tengger Desert.</title>
        <authorList>
            <person name="Zhang G."/>
        </authorList>
    </citation>
    <scope>NUCLEOTIDE SEQUENCE [LARGE SCALE GENOMIC DNA]</scope>
    <source>
        <strain evidence="1 2">CCM 7311</strain>
    </source>
</reference>
<evidence type="ECO:0000313" key="1">
    <source>
        <dbReference type="EMBL" id="MBW7460023.1"/>
    </source>
</evidence>
<gene>
    <name evidence="1" type="ORF">K0U00_38775</name>
</gene>
<name>A0ABS7CGK2_9BACL</name>
<accession>A0ABS7CGK2</accession>
<evidence type="ECO:0000313" key="2">
    <source>
        <dbReference type="Proteomes" id="UP001519887"/>
    </source>
</evidence>
<dbReference type="Proteomes" id="UP001519887">
    <property type="component" value="Unassembled WGS sequence"/>
</dbReference>
<sequence length="144" mass="16319">YGQWAEVAADWLLTFVYVWSPGYDPGAPLRENQFNAVGWPGVSVQNHHLDVFFPTYELWWFGRMTGNKAYSEIAKTVMEAMGQGICTKPGEWGFTVVGEQGEGFYQTHYHQRGHSNVWNPSWIIALVLSNALRLRYGTEPAFAG</sequence>
<comment type="caution">
    <text evidence="1">The sequence shown here is derived from an EMBL/GenBank/DDBJ whole genome shotgun (WGS) entry which is preliminary data.</text>
</comment>
<organism evidence="1 2">
    <name type="scientific">Paenibacillus sepulcri</name>
    <dbReference type="NCBI Taxonomy" id="359917"/>
    <lineage>
        <taxon>Bacteria</taxon>
        <taxon>Bacillati</taxon>
        <taxon>Bacillota</taxon>
        <taxon>Bacilli</taxon>
        <taxon>Bacillales</taxon>
        <taxon>Paenibacillaceae</taxon>
        <taxon>Paenibacillus</taxon>
    </lineage>
</organism>
<dbReference type="EMBL" id="JAHZIK010001970">
    <property type="protein sequence ID" value="MBW7460023.1"/>
    <property type="molecule type" value="Genomic_DNA"/>
</dbReference>
<feature type="non-terminal residue" evidence="1">
    <location>
        <position position="1"/>
    </location>
</feature>
<evidence type="ECO:0008006" key="3">
    <source>
        <dbReference type="Google" id="ProtNLM"/>
    </source>
</evidence>
<keyword evidence="2" id="KW-1185">Reference proteome</keyword>
<proteinExistence type="predicted"/>